<evidence type="ECO:0000313" key="2">
    <source>
        <dbReference type="Proteomes" id="UP000015241"/>
    </source>
</evidence>
<dbReference type="eggNOG" id="ENOG502S952">
    <property type="taxonomic scope" value="Eukaryota"/>
</dbReference>
<reference evidence="1 2" key="1">
    <citation type="journal article" date="2012" name="Science">
        <title>The Paleozoic origin of enzymatic lignin decomposition reconstructed from 31 fungal genomes.</title>
        <authorList>
            <person name="Floudas D."/>
            <person name="Binder M."/>
            <person name="Riley R."/>
            <person name="Barry K."/>
            <person name="Blanchette R.A."/>
            <person name="Henrissat B."/>
            <person name="Martinez A.T."/>
            <person name="Otillar R."/>
            <person name="Spatafora J.W."/>
            <person name="Yadav J.S."/>
            <person name="Aerts A."/>
            <person name="Benoit I."/>
            <person name="Boyd A."/>
            <person name="Carlson A."/>
            <person name="Copeland A."/>
            <person name="Coutinho P.M."/>
            <person name="de Vries R.P."/>
            <person name="Ferreira P."/>
            <person name="Findley K."/>
            <person name="Foster B."/>
            <person name="Gaskell J."/>
            <person name="Glotzer D."/>
            <person name="Gorecki P."/>
            <person name="Heitman J."/>
            <person name="Hesse C."/>
            <person name="Hori C."/>
            <person name="Igarashi K."/>
            <person name="Jurgens J.A."/>
            <person name="Kallen N."/>
            <person name="Kersten P."/>
            <person name="Kohler A."/>
            <person name="Kuees U."/>
            <person name="Kumar T.K.A."/>
            <person name="Kuo A."/>
            <person name="LaButti K."/>
            <person name="Larrondo L.F."/>
            <person name="Lindquist E."/>
            <person name="Ling A."/>
            <person name="Lombard V."/>
            <person name="Lucas S."/>
            <person name="Lundell T."/>
            <person name="Martin R."/>
            <person name="McLaughlin D.J."/>
            <person name="Morgenstern I."/>
            <person name="Morin E."/>
            <person name="Murat C."/>
            <person name="Nagy L.G."/>
            <person name="Nolan M."/>
            <person name="Ohm R.A."/>
            <person name="Patyshakuliyeva A."/>
            <person name="Rokas A."/>
            <person name="Ruiz-Duenas F.J."/>
            <person name="Sabat G."/>
            <person name="Salamov A."/>
            <person name="Samejima M."/>
            <person name="Schmutz J."/>
            <person name="Slot J.C."/>
            <person name="St John F."/>
            <person name="Stenlid J."/>
            <person name="Sun H."/>
            <person name="Sun S."/>
            <person name="Syed K."/>
            <person name="Tsang A."/>
            <person name="Wiebenga A."/>
            <person name="Young D."/>
            <person name="Pisabarro A."/>
            <person name="Eastwood D.C."/>
            <person name="Martin F."/>
            <person name="Cullen D."/>
            <person name="Grigoriev I.V."/>
            <person name="Hibbett D.S."/>
        </authorList>
    </citation>
    <scope>NUCLEOTIDE SEQUENCE</scope>
    <source>
        <strain evidence="2">FP-58527</strain>
    </source>
</reference>
<proteinExistence type="predicted"/>
<dbReference type="EMBL" id="KE504125">
    <property type="protein sequence ID" value="EPT05048.1"/>
    <property type="molecule type" value="Genomic_DNA"/>
</dbReference>
<accession>S8ELI0</accession>
<keyword evidence="2" id="KW-1185">Reference proteome</keyword>
<protein>
    <submittedName>
        <fullName evidence="1">Uncharacterized protein</fullName>
    </submittedName>
</protein>
<dbReference type="HOGENOM" id="CLU_044126_2_1_1"/>
<sequence length="248" mass="28789">MTSGWFVAPWWLERLICVGDDVDGDDLPANIFRGVEEEKTLMGNRDDDGTQRARLRGVFEWNSFNDRSAKYSWSKRPCRMEMRVGQRLSRQERRMMKEMVDPDYSWDGRPETEWILCNWTLAQYVRASAVAELTETRCDGPWTDSFLSLGHVLMTQICWSASPSASMCYSGPITRGPWAGHYFGITTVDNLSQDINCIDKQPWTDVTEKIMKEVLEIWRCDAPRRLADHLRPAHYESDQTDVESDDEE</sequence>
<dbReference type="Proteomes" id="UP000015241">
    <property type="component" value="Unassembled WGS sequence"/>
</dbReference>
<gene>
    <name evidence="1" type="ORF">FOMPIDRAFT_1021740</name>
</gene>
<name>S8ELI0_FOMSC</name>
<dbReference type="OrthoDB" id="2588098at2759"/>
<dbReference type="AlphaFoldDB" id="S8ELI0"/>
<organism evidence="1 2">
    <name type="scientific">Fomitopsis schrenkii</name>
    <name type="common">Brown rot fungus</name>
    <dbReference type="NCBI Taxonomy" id="2126942"/>
    <lineage>
        <taxon>Eukaryota</taxon>
        <taxon>Fungi</taxon>
        <taxon>Dikarya</taxon>
        <taxon>Basidiomycota</taxon>
        <taxon>Agaricomycotina</taxon>
        <taxon>Agaricomycetes</taxon>
        <taxon>Polyporales</taxon>
        <taxon>Fomitopsis</taxon>
    </lineage>
</organism>
<dbReference type="InParanoid" id="S8ELI0"/>
<evidence type="ECO:0000313" key="1">
    <source>
        <dbReference type="EMBL" id="EPT05048.1"/>
    </source>
</evidence>